<keyword evidence="2 7" id="KW-0479">Metal-binding</keyword>
<keyword evidence="5 7" id="KW-0482">Metalloprotease</keyword>
<dbReference type="InterPro" id="IPR036005">
    <property type="entry name" value="Creatinase/aminopeptidase-like"/>
</dbReference>
<gene>
    <name evidence="7" type="primary">pepQ</name>
    <name evidence="10" type="ORF">J2T60_001307</name>
</gene>
<evidence type="ECO:0000256" key="7">
    <source>
        <dbReference type="HAMAP-Rule" id="MF_01279"/>
    </source>
</evidence>
<dbReference type="CDD" id="cd01087">
    <property type="entry name" value="Prolidase"/>
    <property type="match status" value="1"/>
</dbReference>
<keyword evidence="4 7" id="KW-0224">Dipeptidase</keyword>
<evidence type="ECO:0000256" key="4">
    <source>
        <dbReference type="ARBA" id="ARBA00022997"/>
    </source>
</evidence>
<sequence>MQQAPTRDADHLAHIDTVRRRFDDAMAAHEVPCVVIASGGVAQRFLDDIAYPFKVNPLFNYWVPLTQHPDSYLIYRRGETPRLLLHAPEDFWHKTPEAPQGAWTEAFEIESHGEADAMEKALSDLEDAVFLGEQPPEALQSRPRNPEGLLNHLHYYRAWKTTYELDCQREANRLGALGHRAAEAGFRDGASEFELHQAFCTACGHTQNDLPYPGIIALNANGSTLHYDRLERETPETHRAFLIDAGAGYAGYASDITRTYSGGDKGFADLIDAVDAMQRELCDLVRPGVSFGELHDQTHRRVARLLADWAFITVSADEAFDSGLTRRFFPHGLGHFIGLQVHDVGGHMGGPDGRRAPPPEAHPHLRTTRELDTDQTLTIEPGVYFIDNLLDPIRDTDEGKAVNWEQVDEFRPFGGVRIEDDIRVTADGHENMTRNAFNKVQAGG</sequence>
<evidence type="ECO:0000256" key="1">
    <source>
        <dbReference type="ARBA" id="ARBA00022670"/>
    </source>
</evidence>
<reference evidence="10 11" key="1">
    <citation type="submission" date="2022-03" db="EMBL/GenBank/DDBJ databases">
        <title>Genomic Encyclopedia of Type Strains, Phase III (KMG-III): the genomes of soil and plant-associated and newly described type strains.</title>
        <authorList>
            <person name="Whitman W."/>
        </authorList>
    </citation>
    <scope>NUCLEOTIDE SEQUENCE [LARGE SCALE GENOMIC DNA]</scope>
    <source>
        <strain evidence="10 11">BSker1</strain>
    </source>
</reference>
<proteinExistence type="inferred from homology"/>
<dbReference type="InterPro" id="IPR048819">
    <property type="entry name" value="PepQ_N"/>
</dbReference>
<comment type="catalytic activity">
    <reaction evidence="7">
        <text>Xaa-L-Pro dipeptide + H2O = an L-alpha-amino acid + L-proline</text>
        <dbReference type="Rhea" id="RHEA:76407"/>
        <dbReference type="ChEBI" id="CHEBI:15377"/>
        <dbReference type="ChEBI" id="CHEBI:59869"/>
        <dbReference type="ChEBI" id="CHEBI:60039"/>
        <dbReference type="ChEBI" id="CHEBI:195196"/>
        <dbReference type="EC" id="3.4.13.9"/>
    </reaction>
</comment>
<keyword evidence="3 7" id="KW-0378">Hydrolase</keyword>
<evidence type="ECO:0000313" key="11">
    <source>
        <dbReference type="Proteomes" id="UP001523550"/>
    </source>
</evidence>
<comment type="function">
    <text evidence="7">Splits dipeptides with a prolyl residue in the C-terminal position.</text>
</comment>
<dbReference type="Gene3D" id="3.40.350.10">
    <property type="entry name" value="Creatinase/prolidase N-terminal domain"/>
    <property type="match status" value="1"/>
</dbReference>
<protein>
    <recommendedName>
        <fullName evidence="7">Xaa-Pro dipeptidase</fullName>
        <shortName evidence="7">X-Pro dipeptidase</shortName>
        <ecNumber evidence="7">3.4.13.9</ecNumber>
    </recommendedName>
    <alternativeName>
        <fullName evidence="7">Imidodipeptidase</fullName>
    </alternativeName>
    <alternativeName>
        <fullName evidence="7">Proline dipeptidase</fullName>
        <shortName evidence="7">Prolidase</shortName>
    </alternativeName>
</protein>
<dbReference type="InterPro" id="IPR000994">
    <property type="entry name" value="Pept_M24"/>
</dbReference>
<dbReference type="EMBL" id="JALJYF010000001">
    <property type="protein sequence ID" value="MCP1727342.1"/>
    <property type="molecule type" value="Genomic_DNA"/>
</dbReference>
<dbReference type="PANTHER" id="PTHR43226:SF8">
    <property type="entry name" value="XAA-PRO DIPEPTIDASE"/>
    <property type="match status" value="1"/>
</dbReference>
<evidence type="ECO:0000256" key="2">
    <source>
        <dbReference type="ARBA" id="ARBA00022723"/>
    </source>
</evidence>
<keyword evidence="1 7" id="KW-0645">Protease</keyword>
<feature type="domain" description="Peptidase M24" evidence="8">
    <location>
        <begin position="167"/>
        <end position="426"/>
    </location>
</feature>
<dbReference type="GO" id="GO:0102009">
    <property type="term" value="F:proline dipeptidase activity"/>
    <property type="evidence" value="ECO:0007669"/>
    <property type="project" value="UniProtKB-EC"/>
</dbReference>
<feature type="binding site" evidence="7">
    <location>
        <position position="380"/>
    </location>
    <ligand>
        <name>Mn(2+)</name>
        <dbReference type="ChEBI" id="CHEBI:29035"/>
        <label>1</label>
    </ligand>
</feature>
<dbReference type="InterPro" id="IPR029149">
    <property type="entry name" value="Creatin/AminoP/Spt16_N"/>
</dbReference>
<evidence type="ECO:0000256" key="6">
    <source>
        <dbReference type="ARBA" id="ARBA00023211"/>
    </source>
</evidence>
<organism evidence="10 11">
    <name type="scientific">Natronospira proteinivora</name>
    <dbReference type="NCBI Taxonomy" id="1807133"/>
    <lineage>
        <taxon>Bacteria</taxon>
        <taxon>Pseudomonadati</taxon>
        <taxon>Pseudomonadota</taxon>
        <taxon>Gammaproteobacteria</taxon>
        <taxon>Natronospirales</taxon>
        <taxon>Natronospiraceae</taxon>
        <taxon>Natronospira</taxon>
    </lineage>
</organism>
<dbReference type="PANTHER" id="PTHR43226">
    <property type="entry name" value="XAA-PRO AMINOPEPTIDASE 3"/>
    <property type="match status" value="1"/>
</dbReference>
<dbReference type="InterPro" id="IPR052433">
    <property type="entry name" value="X-Pro_dipept-like"/>
</dbReference>
<dbReference type="RefSeq" id="WP_253447109.1">
    <property type="nucleotide sequence ID" value="NZ_JALJYF010000001.1"/>
</dbReference>
<keyword evidence="11" id="KW-1185">Reference proteome</keyword>
<comment type="similarity">
    <text evidence="7">Belongs to the peptidase M24B family. Bacterial-type prolidase subfamily.</text>
</comment>
<feature type="binding site" evidence="7">
    <location>
        <position position="419"/>
    </location>
    <ligand>
        <name>Mn(2+)</name>
        <dbReference type="ChEBI" id="CHEBI:29035"/>
        <label>2</label>
    </ligand>
</feature>
<dbReference type="SUPFAM" id="SSF55920">
    <property type="entry name" value="Creatinase/aminopeptidase"/>
    <property type="match status" value="1"/>
</dbReference>
<keyword evidence="6 7" id="KW-0464">Manganese</keyword>
<dbReference type="PROSITE" id="PS00491">
    <property type="entry name" value="PROLINE_PEPTIDASE"/>
    <property type="match status" value="1"/>
</dbReference>
<feature type="binding site" evidence="7">
    <location>
        <position position="419"/>
    </location>
    <ligand>
        <name>Mn(2+)</name>
        <dbReference type="ChEBI" id="CHEBI:29035"/>
        <label>1</label>
    </ligand>
</feature>
<dbReference type="Pfam" id="PF00557">
    <property type="entry name" value="Peptidase_M24"/>
    <property type="match status" value="1"/>
</dbReference>
<dbReference type="Gene3D" id="3.90.230.10">
    <property type="entry name" value="Creatinase/methionine aminopeptidase superfamily"/>
    <property type="match status" value="1"/>
</dbReference>
<evidence type="ECO:0000313" key="10">
    <source>
        <dbReference type="EMBL" id="MCP1727342.1"/>
    </source>
</evidence>
<evidence type="ECO:0000256" key="3">
    <source>
        <dbReference type="ARBA" id="ARBA00022801"/>
    </source>
</evidence>
<feature type="domain" description="Xaa-Pro dipeptidase N-terminal" evidence="9">
    <location>
        <begin position="13"/>
        <end position="155"/>
    </location>
</feature>
<dbReference type="InterPro" id="IPR001131">
    <property type="entry name" value="Peptidase_M24B_aminopep-P_CS"/>
</dbReference>
<dbReference type="NCBIfam" id="NF010133">
    <property type="entry name" value="PRK13607.1"/>
    <property type="match status" value="1"/>
</dbReference>
<feature type="binding site" evidence="7">
    <location>
        <position position="244"/>
    </location>
    <ligand>
        <name>Mn(2+)</name>
        <dbReference type="ChEBI" id="CHEBI:29035"/>
        <label>2</label>
    </ligand>
</feature>
<dbReference type="Proteomes" id="UP001523550">
    <property type="component" value="Unassembled WGS sequence"/>
</dbReference>
<evidence type="ECO:0000256" key="5">
    <source>
        <dbReference type="ARBA" id="ARBA00023049"/>
    </source>
</evidence>
<dbReference type="EC" id="3.4.13.9" evidence="7"/>
<accession>A0ABT1GBP4</accession>
<evidence type="ECO:0000259" key="9">
    <source>
        <dbReference type="Pfam" id="PF21216"/>
    </source>
</evidence>
<dbReference type="HAMAP" id="MF_01279">
    <property type="entry name" value="X_Pro_dipeptid"/>
    <property type="match status" value="1"/>
</dbReference>
<dbReference type="InterPro" id="IPR022846">
    <property type="entry name" value="X_Pro_dipept"/>
</dbReference>
<dbReference type="Pfam" id="PF21216">
    <property type="entry name" value="PepQ_N"/>
    <property type="match status" value="1"/>
</dbReference>
<comment type="caution">
    <text evidence="10">The sequence shown here is derived from an EMBL/GenBank/DDBJ whole genome shotgun (WGS) entry which is preliminary data.</text>
</comment>
<name>A0ABT1GBP4_9GAMM</name>
<feature type="binding site" evidence="7">
    <location>
        <position position="255"/>
    </location>
    <ligand>
        <name>Mn(2+)</name>
        <dbReference type="ChEBI" id="CHEBI:29035"/>
        <label>2</label>
    </ligand>
</feature>
<comment type="cofactor">
    <cofactor evidence="7">
        <name>Mn(2+)</name>
        <dbReference type="ChEBI" id="CHEBI:29035"/>
    </cofactor>
    <text evidence="7">Binds 2 manganese ions per subunit.</text>
</comment>
<feature type="binding site" evidence="7">
    <location>
        <position position="255"/>
    </location>
    <ligand>
        <name>Mn(2+)</name>
        <dbReference type="ChEBI" id="CHEBI:29035"/>
        <label>1</label>
    </ligand>
</feature>
<feature type="binding site" evidence="7">
    <location>
        <position position="335"/>
    </location>
    <ligand>
        <name>Mn(2+)</name>
        <dbReference type="ChEBI" id="CHEBI:29035"/>
        <label>1</label>
    </ligand>
</feature>
<evidence type="ECO:0000259" key="8">
    <source>
        <dbReference type="Pfam" id="PF00557"/>
    </source>
</evidence>